<keyword evidence="4 6" id="KW-0732">Signal</keyword>
<dbReference type="SMART" id="SM00737">
    <property type="entry name" value="ML"/>
    <property type="match status" value="1"/>
</dbReference>
<dbReference type="CDD" id="cd00916">
    <property type="entry name" value="Npc2_like"/>
    <property type="match status" value="1"/>
</dbReference>
<comment type="subcellular location">
    <subcellularLocation>
        <location evidence="1">Secreted</location>
    </subcellularLocation>
</comment>
<dbReference type="KEGG" id="epa:110235694"/>
<dbReference type="InterPro" id="IPR033916">
    <property type="entry name" value="ML_Npc2-like"/>
</dbReference>
<keyword evidence="5" id="KW-1015">Disulfide bond</keyword>
<evidence type="ECO:0000256" key="4">
    <source>
        <dbReference type="ARBA" id="ARBA00022729"/>
    </source>
</evidence>
<dbReference type="GeneID" id="110235694"/>
<dbReference type="FunFam" id="2.60.40.770:FF:000001">
    <property type="entry name" value="NPC intracellular cholesterol transporter 2"/>
    <property type="match status" value="1"/>
</dbReference>
<dbReference type="OrthoDB" id="4937502at2759"/>
<dbReference type="EnsemblMetazoa" id="XM_021041174.2">
    <property type="protein sequence ID" value="XP_020896833.1"/>
    <property type="gene ID" value="LOC110235694"/>
</dbReference>
<proteinExistence type="inferred from homology"/>
<dbReference type="AlphaFoldDB" id="A0A913X050"/>
<dbReference type="PANTHER" id="PTHR11306:SF68">
    <property type="entry name" value="NPC INTRACELLULAR CHOLESTEROL TRANSPORTER 2"/>
    <property type="match status" value="1"/>
</dbReference>
<dbReference type="GO" id="GO:0032934">
    <property type="term" value="F:sterol binding"/>
    <property type="evidence" value="ECO:0007669"/>
    <property type="project" value="InterPro"/>
</dbReference>
<sequence>MAKIVLFLCMLSFGFCAAKIVKFSVCESEKLKGKLSELEIIPCEAEPCGLKRGTDVSMKAHFTPYEDVKDARSVVHAKIRGFMVPFPLPNPEACHDSGLTCPLKANGTYVLNAVLPVKPKYPKVAAPVTFELKDSKGNDIFCFVISIHIE</sequence>
<evidence type="ECO:0000313" key="9">
    <source>
        <dbReference type="Proteomes" id="UP000887567"/>
    </source>
</evidence>
<reference evidence="8" key="1">
    <citation type="submission" date="2022-11" db="UniProtKB">
        <authorList>
            <consortium name="EnsemblMetazoa"/>
        </authorList>
    </citation>
    <scope>IDENTIFICATION</scope>
</reference>
<feature type="signal peptide" evidence="6">
    <location>
        <begin position="1"/>
        <end position="18"/>
    </location>
</feature>
<dbReference type="InterPro" id="IPR014756">
    <property type="entry name" value="Ig_E-set"/>
</dbReference>
<dbReference type="InterPro" id="IPR003172">
    <property type="entry name" value="ML_dom"/>
</dbReference>
<keyword evidence="3" id="KW-0964">Secreted</keyword>
<dbReference type="Gene3D" id="2.60.40.770">
    <property type="match status" value="1"/>
</dbReference>
<comment type="similarity">
    <text evidence="2">Belongs to the NPC2 family.</text>
</comment>
<dbReference type="InterPro" id="IPR039670">
    <property type="entry name" value="NPC2-like"/>
</dbReference>
<evidence type="ECO:0000259" key="7">
    <source>
        <dbReference type="SMART" id="SM00737"/>
    </source>
</evidence>
<dbReference type="SUPFAM" id="SSF81296">
    <property type="entry name" value="E set domains"/>
    <property type="match status" value="1"/>
</dbReference>
<keyword evidence="9" id="KW-1185">Reference proteome</keyword>
<dbReference type="RefSeq" id="XP_020896833.1">
    <property type="nucleotide sequence ID" value="XM_021041174.2"/>
</dbReference>
<accession>A0A913X050</accession>
<evidence type="ECO:0000256" key="5">
    <source>
        <dbReference type="ARBA" id="ARBA00023157"/>
    </source>
</evidence>
<organism evidence="8 9">
    <name type="scientific">Exaiptasia diaphana</name>
    <name type="common">Tropical sea anemone</name>
    <name type="synonym">Aiptasia pulchella</name>
    <dbReference type="NCBI Taxonomy" id="2652724"/>
    <lineage>
        <taxon>Eukaryota</taxon>
        <taxon>Metazoa</taxon>
        <taxon>Cnidaria</taxon>
        <taxon>Anthozoa</taxon>
        <taxon>Hexacorallia</taxon>
        <taxon>Actiniaria</taxon>
        <taxon>Aiptasiidae</taxon>
        <taxon>Exaiptasia</taxon>
    </lineage>
</organism>
<dbReference type="GO" id="GO:0005576">
    <property type="term" value="C:extracellular region"/>
    <property type="evidence" value="ECO:0007669"/>
    <property type="project" value="UniProtKB-SubCell"/>
</dbReference>
<dbReference type="Proteomes" id="UP000887567">
    <property type="component" value="Unplaced"/>
</dbReference>
<evidence type="ECO:0000256" key="1">
    <source>
        <dbReference type="ARBA" id="ARBA00004613"/>
    </source>
</evidence>
<dbReference type="OMA" id="VDIVCVE"/>
<dbReference type="GO" id="GO:0032367">
    <property type="term" value="P:intracellular cholesterol transport"/>
    <property type="evidence" value="ECO:0007669"/>
    <property type="project" value="InterPro"/>
</dbReference>
<dbReference type="Pfam" id="PF02221">
    <property type="entry name" value="E1_DerP2_DerF2"/>
    <property type="match status" value="1"/>
</dbReference>
<evidence type="ECO:0000256" key="2">
    <source>
        <dbReference type="ARBA" id="ARBA00006370"/>
    </source>
</evidence>
<evidence type="ECO:0000256" key="6">
    <source>
        <dbReference type="SAM" id="SignalP"/>
    </source>
</evidence>
<feature type="chain" id="PRO_5036880133" description="MD-2-related lipid-recognition domain-containing protein" evidence="6">
    <location>
        <begin position="19"/>
        <end position="150"/>
    </location>
</feature>
<evidence type="ECO:0000313" key="8">
    <source>
        <dbReference type="EnsemblMetazoa" id="XP_020896833.1"/>
    </source>
</evidence>
<protein>
    <recommendedName>
        <fullName evidence="7">MD-2-related lipid-recognition domain-containing protein</fullName>
    </recommendedName>
</protein>
<name>A0A913X050_EXADI</name>
<feature type="domain" description="MD-2-related lipid-recognition" evidence="7">
    <location>
        <begin position="23"/>
        <end position="147"/>
    </location>
</feature>
<evidence type="ECO:0000256" key="3">
    <source>
        <dbReference type="ARBA" id="ARBA00022525"/>
    </source>
</evidence>
<dbReference type="PANTHER" id="PTHR11306">
    <property type="entry name" value="NIEMANN PICK TYPE C2 PROTEIN NPC2-RELATED"/>
    <property type="match status" value="1"/>
</dbReference>